<dbReference type="InterPro" id="IPR004518">
    <property type="entry name" value="MazG-like_dom"/>
</dbReference>
<dbReference type="InterPro" id="IPR048015">
    <property type="entry name" value="NTP-PPase_MazG-like_N"/>
</dbReference>
<dbReference type="PANTHER" id="PTHR30522">
    <property type="entry name" value="NUCLEOSIDE TRIPHOSPHATE PYROPHOSPHOHYDROLASE"/>
    <property type="match status" value="1"/>
</dbReference>
<dbReference type="PANTHER" id="PTHR30522:SF0">
    <property type="entry name" value="NUCLEOSIDE TRIPHOSPHATE PYROPHOSPHOHYDROLASE"/>
    <property type="match status" value="1"/>
</dbReference>
<dbReference type="AlphaFoldDB" id="A0A382CA52"/>
<feature type="non-terminal residue" evidence="3">
    <location>
        <position position="125"/>
    </location>
</feature>
<dbReference type="GO" id="GO:0046076">
    <property type="term" value="P:dTTP catabolic process"/>
    <property type="evidence" value="ECO:0007669"/>
    <property type="project" value="TreeGrafter"/>
</dbReference>
<evidence type="ECO:0000256" key="1">
    <source>
        <dbReference type="SAM" id="MobiDB-lite"/>
    </source>
</evidence>
<dbReference type="EMBL" id="UINC01033518">
    <property type="protein sequence ID" value="SVB22940.1"/>
    <property type="molecule type" value="Genomic_DNA"/>
</dbReference>
<accession>A0A382CA52</accession>
<dbReference type="GO" id="GO:0046061">
    <property type="term" value="P:dATP catabolic process"/>
    <property type="evidence" value="ECO:0007669"/>
    <property type="project" value="TreeGrafter"/>
</dbReference>
<protein>
    <recommendedName>
        <fullName evidence="2">NTP pyrophosphohydrolase MazG-like domain-containing protein</fullName>
    </recommendedName>
</protein>
<dbReference type="Pfam" id="PF03819">
    <property type="entry name" value="MazG"/>
    <property type="match status" value="1"/>
</dbReference>
<organism evidence="3">
    <name type="scientific">marine metagenome</name>
    <dbReference type="NCBI Taxonomy" id="408172"/>
    <lineage>
        <taxon>unclassified sequences</taxon>
        <taxon>metagenomes</taxon>
        <taxon>ecological metagenomes</taxon>
    </lineage>
</organism>
<sequence length="125" mass="14340">MANSEKQMQNDNPVDNPAFPDTFKGVQKLVERLTGARGCPWDKTQTMNTLIPMLVEECYELVEAIESNDVEEIIEEIGDVLFHMAFQMNIGVKKGFFKDKDIFASTTEKYIRRHPHVFGDKQINS</sequence>
<gene>
    <name evidence="3" type="ORF">METZ01_LOCUS175794</name>
</gene>
<dbReference type="GO" id="GO:0046052">
    <property type="term" value="P:UTP catabolic process"/>
    <property type="evidence" value="ECO:0007669"/>
    <property type="project" value="TreeGrafter"/>
</dbReference>
<feature type="region of interest" description="Disordered" evidence="1">
    <location>
        <begin position="1"/>
        <end position="20"/>
    </location>
</feature>
<dbReference type="GO" id="GO:0046081">
    <property type="term" value="P:dUTP catabolic process"/>
    <property type="evidence" value="ECO:0007669"/>
    <property type="project" value="TreeGrafter"/>
</dbReference>
<evidence type="ECO:0000313" key="3">
    <source>
        <dbReference type="EMBL" id="SVB22940.1"/>
    </source>
</evidence>
<feature type="domain" description="NTP pyrophosphohydrolase MazG-like" evidence="2">
    <location>
        <begin position="45"/>
        <end position="118"/>
    </location>
</feature>
<name>A0A382CA52_9ZZZZ</name>
<reference evidence="3" key="1">
    <citation type="submission" date="2018-05" db="EMBL/GenBank/DDBJ databases">
        <authorList>
            <person name="Lanie J.A."/>
            <person name="Ng W.-L."/>
            <person name="Kazmierczak K.M."/>
            <person name="Andrzejewski T.M."/>
            <person name="Davidsen T.M."/>
            <person name="Wayne K.J."/>
            <person name="Tettelin H."/>
            <person name="Glass J.I."/>
            <person name="Rusch D."/>
            <person name="Podicherti R."/>
            <person name="Tsui H.-C.T."/>
            <person name="Winkler M.E."/>
        </authorList>
    </citation>
    <scope>NUCLEOTIDE SEQUENCE</scope>
</reference>
<dbReference type="GO" id="GO:0047429">
    <property type="term" value="F:nucleoside triphosphate diphosphatase activity"/>
    <property type="evidence" value="ECO:0007669"/>
    <property type="project" value="TreeGrafter"/>
</dbReference>
<dbReference type="SUPFAM" id="SSF101386">
    <property type="entry name" value="all-alpha NTP pyrophosphatases"/>
    <property type="match status" value="1"/>
</dbReference>
<evidence type="ECO:0000259" key="2">
    <source>
        <dbReference type="Pfam" id="PF03819"/>
    </source>
</evidence>
<dbReference type="GO" id="GO:0046047">
    <property type="term" value="P:TTP catabolic process"/>
    <property type="evidence" value="ECO:0007669"/>
    <property type="project" value="TreeGrafter"/>
</dbReference>
<dbReference type="InterPro" id="IPR011551">
    <property type="entry name" value="NTP_PyrPHydrolase_MazG"/>
</dbReference>
<dbReference type="Gene3D" id="1.10.287.1080">
    <property type="entry name" value="MazG-like"/>
    <property type="match status" value="1"/>
</dbReference>
<dbReference type="CDD" id="cd11528">
    <property type="entry name" value="NTP-PPase_MazG_Nterm"/>
    <property type="match status" value="1"/>
</dbReference>
<dbReference type="GO" id="GO:0006203">
    <property type="term" value="P:dGTP catabolic process"/>
    <property type="evidence" value="ECO:0007669"/>
    <property type="project" value="TreeGrafter"/>
</dbReference>
<feature type="compositionally biased region" description="Polar residues" evidence="1">
    <location>
        <begin position="1"/>
        <end position="13"/>
    </location>
</feature>
<proteinExistence type="predicted"/>